<evidence type="ECO:0000256" key="2">
    <source>
        <dbReference type="SAM" id="MobiDB-lite"/>
    </source>
</evidence>
<feature type="compositionally biased region" description="Polar residues" evidence="2">
    <location>
        <begin position="31"/>
        <end position="40"/>
    </location>
</feature>
<dbReference type="EMBL" id="PNBA02000005">
    <property type="protein sequence ID" value="KAG6425634.1"/>
    <property type="molecule type" value="Genomic_DNA"/>
</dbReference>
<dbReference type="PANTHER" id="PTHR35766">
    <property type="entry name" value="OS08G0543600 PROTEIN"/>
    <property type="match status" value="1"/>
</dbReference>
<reference evidence="4" key="2">
    <citation type="submission" date="2020-08" db="EMBL/GenBank/DDBJ databases">
        <title>Plant Genome Project.</title>
        <authorList>
            <person name="Zhang R.-G."/>
        </authorList>
    </citation>
    <scope>NUCLEOTIDE SEQUENCE</scope>
    <source>
        <strain evidence="4">Huo1</strain>
        <tissue evidence="4">Leaf</tissue>
    </source>
</reference>
<feature type="coiled-coil region" evidence="1">
    <location>
        <begin position="201"/>
        <end position="249"/>
    </location>
</feature>
<reference evidence="4" key="1">
    <citation type="submission" date="2018-01" db="EMBL/GenBank/DDBJ databases">
        <authorList>
            <person name="Mao J.F."/>
        </authorList>
    </citation>
    <scope>NUCLEOTIDE SEQUENCE</scope>
    <source>
        <strain evidence="4">Huo1</strain>
        <tissue evidence="4">Leaf</tissue>
    </source>
</reference>
<accession>A0A8X8Y6M1</accession>
<feature type="region of interest" description="Disordered" evidence="2">
    <location>
        <begin position="554"/>
        <end position="574"/>
    </location>
</feature>
<feature type="domain" description="DUF7725" evidence="3">
    <location>
        <begin position="621"/>
        <end position="690"/>
    </location>
</feature>
<name>A0A8X8Y6M1_SALSN</name>
<dbReference type="PANTHER" id="PTHR35766:SF1">
    <property type="entry name" value="OS08G0543600 PROTEIN"/>
    <property type="match status" value="1"/>
</dbReference>
<keyword evidence="5" id="KW-1185">Reference proteome</keyword>
<keyword evidence="1" id="KW-0175">Coiled coil</keyword>
<evidence type="ECO:0000313" key="4">
    <source>
        <dbReference type="EMBL" id="KAG6425634.1"/>
    </source>
</evidence>
<dbReference type="AlphaFoldDB" id="A0A8X8Y6M1"/>
<dbReference type="Proteomes" id="UP000298416">
    <property type="component" value="Unassembled WGS sequence"/>
</dbReference>
<gene>
    <name evidence="4" type="ORF">SASPL_116079</name>
</gene>
<evidence type="ECO:0000313" key="5">
    <source>
        <dbReference type="Proteomes" id="UP000298416"/>
    </source>
</evidence>
<proteinExistence type="predicted"/>
<evidence type="ECO:0000259" key="3">
    <source>
        <dbReference type="Pfam" id="PF24851"/>
    </source>
</evidence>
<feature type="region of interest" description="Disordered" evidence="2">
    <location>
        <begin position="336"/>
        <end position="358"/>
    </location>
</feature>
<dbReference type="Pfam" id="PF24851">
    <property type="entry name" value="DUF7725"/>
    <property type="match status" value="1"/>
</dbReference>
<evidence type="ECO:0000256" key="1">
    <source>
        <dbReference type="SAM" id="Coils"/>
    </source>
</evidence>
<comment type="caution">
    <text evidence="4">The sequence shown here is derived from an EMBL/GenBank/DDBJ whole genome shotgun (WGS) entry which is preliminary data.</text>
</comment>
<dbReference type="InterPro" id="IPR056142">
    <property type="entry name" value="DUF7725"/>
</dbReference>
<protein>
    <recommendedName>
        <fullName evidence="3">DUF7725 domain-containing protein</fullName>
    </recommendedName>
</protein>
<feature type="region of interest" description="Disordered" evidence="2">
    <location>
        <begin position="801"/>
        <end position="850"/>
    </location>
</feature>
<feature type="coiled-coil region" evidence="1">
    <location>
        <begin position="81"/>
        <end position="167"/>
    </location>
</feature>
<sequence>MEVPAPAPAAARNGGFAMPPAPSRKEWRVVSEQSARNSANEELERSKLVQSDERLIYEVQHGREPVDVDFCSVTIDGDLDNDILQQRLHEVAKQREELQHMEIELRAQNIARSEISRIHNTFDAQIKEHRNANVKLQEQLHEKGQKIRELEMKMEDKDRELHAIRLDNEAAWAKEDLLREQSKEIQSYRCFLLFPASMRERDSSEAERLQHINQIRELQEHIQEKDRLVMELQEQNRKAQETLIFKEEQLREAQAWITHAQELDALHSTTYHSLQAELRERTEHYNQLWLACQRQLGEMERLHLHIQQLQLELVDVREKTGSNMDGSNISHKNVITASTPENGNGGQQEVHSNGSQTTNIGSLQNGKFEVSGGNTSTQADNVQVVAFGPTPLLGMPPYAQPGQVTALHPFVMHQQGVPHPSHVMQSHFHSVSTLPSVQNWQQGQPDGQHVPTPNQYNQETEQNVVKIQSNIDYEASGNDQILHVNTLDSNISRGLAADSIPSANGDGKILDSIGKGYDNTQSPESLQQVSSHFRSALSLDHLEHGNDTKEEQVNHVHDHGTGNRNPMENPDHAGLASSERVANVQNFSEKTTNNGSTTDMADASVSAGQKSITANTAESFLLDERVLLASIARTIGSGGRIRISSTLPNRLGKMLAPLHWHDYKRKYGKLDDFVAGHPELFFIEGDYIQLHEGAQETIAASAAVAKVAAAAAAAPSSYLSLLPSVAVTPMAQSHRLKKASPPDLSHANVDKTSFNEFGAPRPLNVNDHASQFSAAQSQNVNGGSLRVPVGTSNVKILSKAKDQVEPNGNETELGRSTLRPVGKGGSHGRSGMSSAGKQQRAVGAVSNVRR</sequence>
<organism evidence="4">
    <name type="scientific">Salvia splendens</name>
    <name type="common">Scarlet sage</name>
    <dbReference type="NCBI Taxonomy" id="180675"/>
    <lineage>
        <taxon>Eukaryota</taxon>
        <taxon>Viridiplantae</taxon>
        <taxon>Streptophyta</taxon>
        <taxon>Embryophyta</taxon>
        <taxon>Tracheophyta</taxon>
        <taxon>Spermatophyta</taxon>
        <taxon>Magnoliopsida</taxon>
        <taxon>eudicotyledons</taxon>
        <taxon>Gunneridae</taxon>
        <taxon>Pentapetalae</taxon>
        <taxon>asterids</taxon>
        <taxon>lamiids</taxon>
        <taxon>Lamiales</taxon>
        <taxon>Lamiaceae</taxon>
        <taxon>Nepetoideae</taxon>
        <taxon>Mentheae</taxon>
        <taxon>Salviinae</taxon>
        <taxon>Salvia</taxon>
        <taxon>Salvia subgen. Calosphace</taxon>
        <taxon>core Calosphace</taxon>
    </lineage>
</organism>
<feature type="region of interest" description="Disordered" evidence="2">
    <location>
        <begin position="1"/>
        <end position="43"/>
    </location>
</feature>